<reference evidence="3 4" key="1">
    <citation type="submission" date="2020-04" db="EMBL/GenBank/DDBJ databases">
        <title>Genome sequencing of novel species.</title>
        <authorList>
            <person name="Heo J."/>
            <person name="Kim S.-J."/>
            <person name="Kim J.-S."/>
            <person name="Hong S.-B."/>
            <person name="Kwon S.-W."/>
        </authorList>
    </citation>
    <scope>NUCLEOTIDE SEQUENCE [LARGE SCALE GENOMIC DNA]</scope>
    <source>
        <strain evidence="3 4">F39-2</strain>
    </source>
</reference>
<evidence type="ECO:0000313" key="3">
    <source>
        <dbReference type="EMBL" id="QJD97188.1"/>
    </source>
</evidence>
<gene>
    <name evidence="3" type="ORF">HH214_15570</name>
</gene>
<dbReference type="KEGG" id="mrob:HH214_15570"/>
<evidence type="ECO:0000259" key="2">
    <source>
        <dbReference type="Pfam" id="PF03432"/>
    </source>
</evidence>
<dbReference type="Pfam" id="PF03432">
    <property type="entry name" value="Relaxase"/>
    <property type="match status" value="1"/>
</dbReference>
<evidence type="ECO:0000256" key="1">
    <source>
        <dbReference type="SAM" id="MobiDB-lite"/>
    </source>
</evidence>
<evidence type="ECO:0000313" key="4">
    <source>
        <dbReference type="Proteomes" id="UP000503278"/>
    </source>
</evidence>
<dbReference type="Proteomes" id="UP000503278">
    <property type="component" value="Chromosome"/>
</dbReference>
<feature type="compositionally biased region" description="Basic residues" evidence="1">
    <location>
        <begin position="396"/>
        <end position="409"/>
    </location>
</feature>
<dbReference type="RefSeq" id="WP_169609144.1">
    <property type="nucleotide sequence ID" value="NZ_CP051682.1"/>
</dbReference>
<protein>
    <submittedName>
        <fullName evidence="3">Relaxase/mobilization nuclease domain-containing protein</fullName>
    </submittedName>
</protein>
<sequence length="409" mass="45895">MLADQKIGKSFMGALGYNLKKLTLEDSSLRAELLETNFASLDLDMIKMEIDAVRRKRPKLGNYVYHTSLNFSQEETGKLTNAKLLAIARDYLEGMGFTENHYMIFRHHDAGHPHIHLLANRIKFGGGLVSDSKNFEESEALLRKLELLHDLKPLTKSKFLAVQEPGKEVKMLRKGSTGKRAPTKNEIEMVTRTGQASHKMAVQEKLSRILNQPGQSMQDFIRHCEAQGVHLLFNQATTGHISGITFFYEDFKAKGQALGGRFKWMEIKKQLDYEQDRDGQSISEANGRTRAKYGDLTPFGTGTTQNGGRRNDAAIAFPDGKKLIEFSEEHHPDMGAAERDEATPGQDRKDDIQANNTPGTTSSAADSDIPVAADWRSAGYSIEISDDIDDEAILGRNRRRQKQARTNRR</sequence>
<organism evidence="3 4">
    <name type="scientific">Mucilaginibacter robiniae</name>
    <dbReference type="NCBI Taxonomy" id="2728022"/>
    <lineage>
        <taxon>Bacteria</taxon>
        <taxon>Pseudomonadati</taxon>
        <taxon>Bacteroidota</taxon>
        <taxon>Sphingobacteriia</taxon>
        <taxon>Sphingobacteriales</taxon>
        <taxon>Sphingobacteriaceae</taxon>
        <taxon>Mucilaginibacter</taxon>
    </lineage>
</organism>
<name>A0A7L5E3L2_9SPHI</name>
<feature type="domain" description="MobA/VirD2-like nuclease" evidence="2">
    <location>
        <begin position="17"/>
        <end position="151"/>
    </location>
</feature>
<dbReference type="AlphaFoldDB" id="A0A7L5E3L2"/>
<feature type="compositionally biased region" description="Polar residues" evidence="1">
    <location>
        <begin position="353"/>
        <end position="365"/>
    </location>
</feature>
<dbReference type="EMBL" id="CP051682">
    <property type="protein sequence ID" value="QJD97188.1"/>
    <property type="molecule type" value="Genomic_DNA"/>
</dbReference>
<keyword evidence="4" id="KW-1185">Reference proteome</keyword>
<accession>A0A7L5E3L2</accession>
<dbReference type="InterPro" id="IPR005094">
    <property type="entry name" value="Endonuclease_MobA/VirD2"/>
</dbReference>
<feature type="region of interest" description="Disordered" evidence="1">
    <location>
        <begin position="273"/>
        <end position="313"/>
    </location>
</feature>
<feature type="region of interest" description="Disordered" evidence="1">
    <location>
        <begin position="331"/>
        <end position="409"/>
    </location>
</feature>
<feature type="compositionally biased region" description="Basic and acidic residues" evidence="1">
    <location>
        <begin position="331"/>
        <end position="352"/>
    </location>
</feature>
<proteinExistence type="predicted"/>